<dbReference type="RefSeq" id="WP_128466217.1">
    <property type="nucleotide sequence ID" value="NZ_CP035108.1"/>
</dbReference>
<dbReference type="OrthoDB" id="9805769at2"/>
<dbReference type="AlphaFoldDB" id="A0A3R5YYZ8"/>
<dbReference type="Pfam" id="PF00361">
    <property type="entry name" value="Proton_antipo_M"/>
    <property type="match status" value="1"/>
</dbReference>
<feature type="transmembrane region" description="Helical" evidence="8">
    <location>
        <begin position="498"/>
        <end position="522"/>
    </location>
</feature>
<feature type="transmembrane region" description="Helical" evidence="8">
    <location>
        <begin position="371"/>
        <end position="392"/>
    </location>
</feature>
<feature type="transmembrane region" description="Helical" evidence="8">
    <location>
        <begin position="97"/>
        <end position="114"/>
    </location>
</feature>
<evidence type="ECO:0000256" key="7">
    <source>
        <dbReference type="RuleBase" id="RU000320"/>
    </source>
</evidence>
<sequence length="594" mass="65869">MSSGLLIPPFVFFMLGGVIAGFLKGNLRNALLIAVPVLSLINLAMIPHGVYLQYEFLGHQLALFRVDKLSLVFGYAFHIVSIAVLVYGMHVKSNKEFIIGLIYAGGGLGAVFAYDLITLYIFWEIMTVASTFIIWRKDSTDAVGAGFRYFIFHLVGGLALLIGIVIYIITTGNAAFVHMGWTDLATGLIMIGFGVNAAWPFVHTWLVDSYPKASFLGTVMLSVFTTKTAIYTLARGFSGEETLIVIGAVMTAFPIFYAVLENDLRKVLSYSLINQLGFMVVGIGVGSEMAINAAVGQAFVHIMFKSLLFMGMGAVLHQTGKIKATELGGLYKYMPFTTVFTIVGSMTISAFPLFSAFVTKSMILSSVATEGFMVIWLVLLFASAGVLDHSGIKIPFFAFFGHDSGLKPKEAPLNMLIGMGFLAFLNIFLGIFPGYLFRILPYEVTYNAYTADHTIFQLQLLLFSVLAFTLLLRSGLYPAEIKSVNLDFDFFYRKGYKLFIWLVDNILIRFMNFGKSLFFGYIPKTLGMLTRNPVGLLLLMVPDGRFKGLREKMAKSEDGYVDGLVEYWSIGLSAFVICFFLLFYLLFFLVQKLI</sequence>
<dbReference type="PANTHER" id="PTHR42682:SF4">
    <property type="entry name" value="NADH-UBIQUINONE_PLASTOQUINONE"/>
    <property type="match status" value="1"/>
</dbReference>
<name>A0A3R5YYZ8_9BACT</name>
<evidence type="ECO:0000256" key="6">
    <source>
        <dbReference type="ARBA" id="ARBA00023136"/>
    </source>
</evidence>
<gene>
    <name evidence="10" type="ORF">EP073_05775</name>
</gene>
<accession>A0A3R5YYZ8</accession>
<keyword evidence="4 8" id="KW-1133">Transmembrane helix</keyword>
<keyword evidence="5" id="KW-0560">Oxidoreductase</keyword>
<evidence type="ECO:0000313" key="11">
    <source>
        <dbReference type="Proteomes" id="UP000287502"/>
    </source>
</evidence>
<feature type="transmembrane region" description="Helical" evidence="8">
    <location>
        <begin position="120"/>
        <end position="135"/>
    </location>
</feature>
<feature type="transmembrane region" description="Helical" evidence="8">
    <location>
        <begin position="456"/>
        <end position="477"/>
    </location>
</feature>
<feature type="transmembrane region" description="Helical" evidence="8">
    <location>
        <begin position="6"/>
        <end position="23"/>
    </location>
</feature>
<dbReference type="NCBIfam" id="NF009310">
    <property type="entry name" value="PRK12668.1"/>
    <property type="match status" value="1"/>
</dbReference>
<dbReference type="InterPro" id="IPR003918">
    <property type="entry name" value="NADH_UbQ_OxRdtase"/>
</dbReference>
<feature type="transmembrane region" description="Helical" evidence="8">
    <location>
        <begin position="267"/>
        <end position="286"/>
    </location>
</feature>
<evidence type="ECO:0000313" key="10">
    <source>
        <dbReference type="EMBL" id="QAR32931.1"/>
    </source>
</evidence>
<dbReference type="Proteomes" id="UP000287502">
    <property type="component" value="Chromosome"/>
</dbReference>
<evidence type="ECO:0000256" key="3">
    <source>
        <dbReference type="ARBA" id="ARBA00022692"/>
    </source>
</evidence>
<reference evidence="10 11" key="1">
    <citation type="submission" date="2019-01" db="EMBL/GenBank/DDBJ databases">
        <title>Geovibrio thiophilus DSM 11263, complete genome.</title>
        <authorList>
            <person name="Spring S."/>
            <person name="Bunk B."/>
            <person name="Sproer C."/>
        </authorList>
    </citation>
    <scope>NUCLEOTIDE SEQUENCE [LARGE SCALE GENOMIC DNA]</scope>
    <source>
        <strain evidence="10 11">DSM 11263</strain>
    </source>
</reference>
<proteinExistence type="predicted"/>
<dbReference type="GO" id="GO:0008137">
    <property type="term" value="F:NADH dehydrogenase (ubiquinone) activity"/>
    <property type="evidence" value="ECO:0007669"/>
    <property type="project" value="InterPro"/>
</dbReference>
<evidence type="ECO:0000256" key="5">
    <source>
        <dbReference type="ARBA" id="ARBA00023002"/>
    </source>
</evidence>
<feature type="transmembrane region" description="Helical" evidence="8">
    <location>
        <begin position="214"/>
        <end position="237"/>
    </location>
</feature>
<feature type="transmembrane region" description="Helical" evidence="8">
    <location>
        <begin position="30"/>
        <end position="51"/>
    </location>
</feature>
<keyword evidence="11" id="KW-1185">Reference proteome</keyword>
<feature type="domain" description="NADH:quinone oxidoreductase/Mrp antiporter transmembrane" evidence="9">
    <location>
        <begin position="113"/>
        <end position="383"/>
    </location>
</feature>
<keyword evidence="6 8" id="KW-0472">Membrane</keyword>
<feature type="transmembrane region" description="Helical" evidence="8">
    <location>
        <begin position="147"/>
        <end position="169"/>
    </location>
</feature>
<dbReference type="GO" id="GO:0042773">
    <property type="term" value="P:ATP synthesis coupled electron transport"/>
    <property type="evidence" value="ECO:0007669"/>
    <property type="project" value="InterPro"/>
</dbReference>
<evidence type="ECO:0000259" key="9">
    <source>
        <dbReference type="Pfam" id="PF00361"/>
    </source>
</evidence>
<organism evidence="10 11">
    <name type="scientific">Geovibrio thiophilus</name>
    <dbReference type="NCBI Taxonomy" id="139438"/>
    <lineage>
        <taxon>Bacteria</taxon>
        <taxon>Pseudomonadati</taxon>
        <taxon>Deferribacterota</taxon>
        <taxon>Deferribacteres</taxon>
        <taxon>Deferribacterales</taxon>
        <taxon>Geovibrionaceae</taxon>
        <taxon>Geovibrio</taxon>
    </lineage>
</organism>
<feature type="transmembrane region" description="Helical" evidence="8">
    <location>
        <begin position="298"/>
        <end position="316"/>
    </location>
</feature>
<dbReference type="GO" id="GO:0016491">
    <property type="term" value="F:oxidoreductase activity"/>
    <property type="evidence" value="ECO:0007669"/>
    <property type="project" value="UniProtKB-KW"/>
</dbReference>
<protein>
    <submittedName>
        <fullName evidence="10">Na(+)/H(+) antiporter subunit D</fullName>
    </submittedName>
</protein>
<dbReference type="PRINTS" id="PR01437">
    <property type="entry name" value="NUOXDRDTASE4"/>
</dbReference>
<evidence type="ECO:0000256" key="2">
    <source>
        <dbReference type="ARBA" id="ARBA00022475"/>
    </source>
</evidence>
<dbReference type="EMBL" id="CP035108">
    <property type="protein sequence ID" value="QAR32931.1"/>
    <property type="molecule type" value="Genomic_DNA"/>
</dbReference>
<dbReference type="InterPro" id="IPR001750">
    <property type="entry name" value="ND/Mrp_TM"/>
</dbReference>
<comment type="subcellular location">
    <subcellularLocation>
        <location evidence="1">Cell membrane</location>
        <topology evidence="1">Multi-pass membrane protein</topology>
    </subcellularLocation>
    <subcellularLocation>
        <location evidence="7">Membrane</location>
        <topology evidence="7">Multi-pass membrane protein</topology>
    </subcellularLocation>
</comment>
<keyword evidence="2" id="KW-1003">Cell membrane</keyword>
<dbReference type="GO" id="GO:0005886">
    <property type="term" value="C:plasma membrane"/>
    <property type="evidence" value="ECO:0007669"/>
    <property type="project" value="UniProtKB-SubCell"/>
</dbReference>
<feature type="transmembrane region" description="Helical" evidence="8">
    <location>
        <begin position="181"/>
        <end position="202"/>
    </location>
</feature>
<dbReference type="PANTHER" id="PTHR42682">
    <property type="entry name" value="HYDROGENASE-4 COMPONENT F"/>
    <property type="match status" value="1"/>
</dbReference>
<evidence type="ECO:0000256" key="8">
    <source>
        <dbReference type="SAM" id="Phobius"/>
    </source>
</evidence>
<feature type="transmembrane region" description="Helical" evidence="8">
    <location>
        <begin position="413"/>
        <end position="436"/>
    </location>
</feature>
<feature type="transmembrane region" description="Helical" evidence="8">
    <location>
        <begin position="243"/>
        <end position="260"/>
    </location>
</feature>
<feature type="transmembrane region" description="Helical" evidence="8">
    <location>
        <begin position="71"/>
        <end position="90"/>
    </location>
</feature>
<feature type="transmembrane region" description="Helical" evidence="8">
    <location>
        <begin position="567"/>
        <end position="590"/>
    </location>
</feature>
<dbReference type="InterPro" id="IPR052175">
    <property type="entry name" value="ComplexI-like_HydComp"/>
</dbReference>
<dbReference type="KEGG" id="gtl:EP073_05775"/>
<keyword evidence="3 7" id="KW-0812">Transmembrane</keyword>
<feature type="transmembrane region" description="Helical" evidence="8">
    <location>
        <begin position="336"/>
        <end position="359"/>
    </location>
</feature>
<evidence type="ECO:0000256" key="4">
    <source>
        <dbReference type="ARBA" id="ARBA00022989"/>
    </source>
</evidence>
<evidence type="ECO:0000256" key="1">
    <source>
        <dbReference type="ARBA" id="ARBA00004651"/>
    </source>
</evidence>